<dbReference type="InterPro" id="IPR035437">
    <property type="entry name" value="SNase_OB-fold_sf"/>
</dbReference>
<gene>
    <name evidence="12" type="ORF">BN980_GECA11s02969g</name>
</gene>
<dbReference type="Gene3D" id="2.40.50.90">
    <property type="match status" value="1"/>
</dbReference>
<feature type="transmembrane region" description="Helical" evidence="10">
    <location>
        <begin position="20"/>
        <end position="41"/>
    </location>
</feature>
<keyword evidence="7" id="KW-0255">Endonuclease</keyword>
<dbReference type="GO" id="GO:0004519">
    <property type="term" value="F:endonuclease activity"/>
    <property type="evidence" value="ECO:0007669"/>
    <property type="project" value="UniProtKB-KW"/>
</dbReference>
<evidence type="ECO:0000256" key="5">
    <source>
        <dbReference type="ARBA" id="ARBA00014651"/>
    </source>
</evidence>
<keyword evidence="8" id="KW-0378">Hydrolase</keyword>
<comment type="subcellular location">
    <subcellularLocation>
        <location evidence="1">Membrane</location>
        <topology evidence="1">Single-pass membrane protein</topology>
    </subcellularLocation>
    <subcellularLocation>
        <location evidence="2">Mitochondrion</location>
    </subcellularLocation>
</comment>
<keyword evidence="6" id="KW-0540">Nuclease</keyword>
<evidence type="ECO:0000256" key="3">
    <source>
        <dbReference type="ARBA" id="ARBA00005435"/>
    </source>
</evidence>
<evidence type="ECO:0000259" key="11">
    <source>
        <dbReference type="PROSITE" id="PS50830"/>
    </source>
</evidence>
<dbReference type="SMART" id="SM00318">
    <property type="entry name" value="SNc"/>
    <property type="match status" value="1"/>
</dbReference>
<comment type="caution">
    <text evidence="12">The sequence shown here is derived from an EMBL/GenBank/DDBJ whole genome shotgun (WGS) entry which is preliminary data.</text>
</comment>
<accession>A0A0J9XDF5</accession>
<dbReference type="PANTHER" id="PTHR12302:SF3">
    <property type="entry name" value="SERINE_THREONINE-PROTEIN KINASE 31"/>
    <property type="match status" value="1"/>
</dbReference>
<evidence type="ECO:0000313" key="12">
    <source>
        <dbReference type="EMBL" id="CDO55556.1"/>
    </source>
</evidence>
<protein>
    <recommendedName>
        <fullName evidence="4">Probable endonuclease LCL3</fullName>
    </recommendedName>
    <alternativeName>
        <fullName evidence="5">Probable endonuclease lcl3</fullName>
    </alternativeName>
</protein>
<dbReference type="InterPro" id="IPR016071">
    <property type="entry name" value="Staphylococal_nuclease_OB-fold"/>
</dbReference>
<dbReference type="GO" id="GO:0016787">
    <property type="term" value="F:hydrolase activity"/>
    <property type="evidence" value="ECO:0007669"/>
    <property type="project" value="UniProtKB-KW"/>
</dbReference>
<dbReference type="GO" id="GO:0016020">
    <property type="term" value="C:membrane"/>
    <property type="evidence" value="ECO:0007669"/>
    <property type="project" value="UniProtKB-SubCell"/>
</dbReference>
<organism evidence="12 13">
    <name type="scientific">Geotrichum candidum</name>
    <name type="common">Oospora lactis</name>
    <name type="synonym">Dipodascus geotrichum</name>
    <dbReference type="NCBI Taxonomy" id="1173061"/>
    <lineage>
        <taxon>Eukaryota</taxon>
        <taxon>Fungi</taxon>
        <taxon>Dikarya</taxon>
        <taxon>Ascomycota</taxon>
        <taxon>Saccharomycotina</taxon>
        <taxon>Dipodascomycetes</taxon>
        <taxon>Dipodascales</taxon>
        <taxon>Dipodascaceae</taxon>
        <taxon>Geotrichum</taxon>
    </lineage>
</organism>
<keyword evidence="10" id="KW-1133">Transmembrane helix</keyword>
<evidence type="ECO:0000256" key="10">
    <source>
        <dbReference type="SAM" id="Phobius"/>
    </source>
</evidence>
<dbReference type="SUPFAM" id="SSF50199">
    <property type="entry name" value="Staphylococcal nuclease"/>
    <property type="match status" value="1"/>
</dbReference>
<dbReference type="AlphaFoldDB" id="A0A0J9XDF5"/>
<dbReference type="Proteomes" id="UP000242525">
    <property type="component" value="Unassembled WGS sequence"/>
</dbReference>
<proteinExistence type="inferred from homology"/>
<name>A0A0J9XDF5_GEOCN</name>
<dbReference type="PROSITE" id="PS50830">
    <property type="entry name" value="TNASE_3"/>
    <property type="match status" value="1"/>
</dbReference>
<feature type="domain" description="TNase-like" evidence="11">
    <location>
        <begin position="62"/>
        <end position="221"/>
    </location>
</feature>
<evidence type="ECO:0000256" key="6">
    <source>
        <dbReference type="ARBA" id="ARBA00022722"/>
    </source>
</evidence>
<evidence type="ECO:0000256" key="8">
    <source>
        <dbReference type="ARBA" id="ARBA00022801"/>
    </source>
</evidence>
<evidence type="ECO:0000256" key="9">
    <source>
        <dbReference type="ARBA" id="ARBA00022837"/>
    </source>
</evidence>
<keyword evidence="10" id="KW-0472">Membrane</keyword>
<dbReference type="GO" id="GO:0005739">
    <property type="term" value="C:mitochondrion"/>
    <property type="evidence" value="ECO:0007669"/>
    <property type="project" value="UniProtKB-SubCell"/>
</dbReference>
<dbReference type="PANTHER" id="PTHR12302">
    <property type="entry name" value="EBNA2 BINDING PROTEIN P100"/>
    <property type="match status" value="1"/>
</dbReference>
<keyword evidence="10" id="KW-0812">Transmembrane</keyword>
<evidence type="ECO:0000256" key="7">
    <source>
        <dbReference type="ARBA" id="ARBA00022759"/>
    </source>
</evidence>
<evidence type="ECO:0000256" key="4">
    <source>
        <dbReference type="ARBA" id="ARBA00013404"/>
    </source>
</evidence>
<evidence type="ECO:0000256" key="1">
    <source>
        <dbReference type="ARBA" id="ARBA00004167"/>
    </source>
</evidence>
<dbReference type="OrthoDB" id="430293at2759"/>
<dbReference type="Pfam" id="PF00565">
    <property type="entry name" value="SNase"/>
    <property type="match status" value="1"/>
</dbReference>
<reference evidence="12" key="1">
    <citation type="submission" date="2014-03" db="EMBL/GenBank/DDBJ databases">
        <authorList>
            <person name="Casaregola S."/>
        </authorList>
    </citation>
    <scope>NUCLEOTIDE SEQUENCE [LARGE SCALE GENOMIC DNA]</scope>
    <source>
        <strain evidence="12">CLIB 918</strain>
    </source>
</reference>
<comment type="similarity">
    <text evidence="3">Belongs to the LCL3 family.</text>
</comment>
<keyword evidence="9" id="KW-0106">Calcium</keyword>
<dbReference type="EMBL" id="CCBN010000011">
    <property type="protein sequence ID" value="CDO55556.1"/>
    <property type="molecule type" value="Genomic_DNA"/>
</dbReference>
<evidence type="ECO:0000256" key="2">
    <source>
        <dbReference type="ARBA" id="ARBA00004173"/>
    </source>
</evidence>
<sequence length="238" mass="27152">MTPAIAPPSEKGDNGPPFLSAQIIIPTIACTSTILGGFFFYREFLRRIPTSPQLPDRFLKRRTLLGYVTSVGDPDNFRFFHTPGGRLAGWGWLRPLPKINQRGLGSQTLSVRLNGVDAPEMAHFGKPAQEYSDEALDWLRKYILGRRVRILPLAKDQYQRTVCEAKIWKWTGRKNISEEMLRNGWATIYEAKSGAQFNGHKAKFLVLEAEAKKKRKGIFQKGTKNFESPREYKQKHSN</sequence>
<keyword evidence="13" id="KW-1185">Reference proteome</keyword>
<evidence type="ECO:0000313" key="13">
    <source>
        <dbReference type="Proteomes" id="UP000242525"/>
    </source>
</evidence>
<dbReference type="STRING" id="1173061.A0A0J9XDF5"/>